<evidence type="ECO:0000313" key="3">
    <source>
        <dbReference type="Proteomes" id="UP000466863"/>
    </source>
</evidence>
<gene>
    <name evidence="2" type="ORF">GHO28_19035</name>
</gene>
<proteinExistence type="predicted"/>
<feature type="region of interest" description="Disordered" evidence="1">
    <location>
        <begin position="1"/>
        <end position="20"/>
    </location>
</feature>
<evidence type="ECO:0000256" key="1">
    <source>
        <dbReference type="SAM" id="MobiDB-lite"/>
    </source>
</evidence>
<accession>A0A6I1WTD8</accession>
<reference evidence="2 3" key="1">
    <citation type="submission" date="2019-10" db="EMBL/GenBank/DDBJ databases">
        <title>Evaluation of single-gene subtyping targets for Pseudomonas.</title>
        <authorList>
            <person name="Reichler S.J."/>
            <person name="Orsi R.H."/>
            <person name="Wiedmann M."/>
            <person name="Martin N.H."/>
            <person name="Murphy S.I."/>
        </authorList>
    </citation>
    <scope>NUCLEOTIDE SEQUENCE [LARGE SCALE GENOMIC DNA]</scope>
    <source>
        <strain evidence="2 3">FSL R10-1876</strain>
    </source>
</reference>
<name>A0A6I1WTD8_9PSED</name>
<dbReference type="AlphaFoldDB" id="A0A6I1WTD8"/>
<organism evidence="2 3">
    <name type="scientific">Pseudomonas helleri</name>
    <dbReference type="NCBI Taxonomy" id="1608996"/>
    <lineage>
        <taxon>Bacteria</taxon>
        <taxon>Pseudomonadati</taxon>
        <taxon>Pseudomonadota</taxon>
        <taxon>Gammaproteobacteria</taxon>
        <taxon>Pseudomonadales</taxon>
        <taxon>Pseudomonadaceae</taxon>
        <taxon>Pseudomonas</taxon>
    </lineage>
</organism>
<dbReference type="EMBL" id="WIVV01000103">
    <property type="protein sequence ID" value="MQU44587.1"/>
    <property type="molecule type" value="Genomic_DNA"/>
</dbReference>
<sequence>MDDPQNTSADTTKKATSKTPQQFAVQARGFNDADMATRLAVEVGQAVRVLGERFDLSGLDGVTLAVDYNQALLDLDRGYETNVKLTATNSHVVGVAMTPGVLRDGTLKSHIVVNAGHVFPLLDLDDTEGVAHAIHVLAHECGHVQVTNAFDRCFPNVLLRQKNGSMLENIQWQVIFAVWDEFAVTSISAGIGESQTEAYENTFIHDLAEADERSNRLLLNYQEHGSVDQILSEIYGCYGNLLKFAAYHLGNLDGLGIRWQDSERTDSTLKDHWFLPYFERLQTACLEIAKNYGEWENKDSFTLIADIIDDLVERAGLLIEIMGDGSLYVDIPYTPETDPLLCK</sequence>
<comment type="caution">
    <text evidence="2">The sequence shown here is derived from an EMBL/GenBank/DDBJ whole genome shotgun (WGS) entry which is preliminary data.</text>
</comment>
<dbReference type="RefSeq" id="WP_153356885.1">
    <property type="nucleotide sequence ID" value="NZ_WIVV01000103.1"/>
</dbReference>
<evidence type="ECO:0000313" key="2">
    <source>
        <dbReference type="EMBL" id="MQU44587.1"/>
    </source>
</evidence>
<protein>
    <submittedName>
        <fullName evidence="2">Uncharacterized protein</fullName>
    </submittedName>
</protein>
<dbReference type="Proteomes" id="UP000466863">
    <property type="component" value="Unassembled WGS sequence"/>
</dbReference>